<dbReference type="EMBL" id="JACEHE010000009">
    <property type="protein sequence ID" value="MBA2947497.1"/>
    <property type="molecule type" value="Genomic_DNA"/>
</dbReference>
<sequence>MTSYCPHCGWPDAQPYEVVSRHATTQGQTVWTRCACGSLQVRIVGQSDGAQDTDVRIVSRGRPATVGQVRRPSQEPCGSVRREP</sequence>
<gene>
    <name evidence="2" type="ORF">H1D24_17215</name>
</gene>
<proteinExistence type="predicted"/>
<evidence type="ECO:0000313" key="3">
    <source>
        <dbReference type="Proteomes" id="UP000545761"/>
    </source>
</evidence>
<dbReference type="AlphaFoldDB" id="A0A7W0DLX2"/>
<dbReference type="Proteomes" id="UP000545761">
    <property type="component" value="Unassembled WGS sequence"/>
</dbReference>
<feature type="region of interest" description="Disordered" evidence="1">
    <location>
        <begin position="58"/>
        <end position="84"/>
    </location>
</feature>
<accession>A0A7W0DLX2</accession>
<evidence type="ECO:0000256" key="1">
    <source>
        <dbReference type="SAM" id="MobiDB-lite"/>
    </source>
</evidence>
<reference evidence="2 3" key="1">
    <citation type="submission" date="2020-07" db="EMBL/GenBank/DDBJ databases">
        <title>Streptomyces isolated from Indian soil.</title>
        <authorList>
            <person name="Mandal S."/>
            <person name="Maiti P.K."/>
        </authorList>
    </citation>
    <scope>NUCLEOTIDE SEQUENCE [LARGE SCALE GENOMIC DNA]</scope>
    <source>
        <strain evidence="2 3">PSKA28</strain>
    </source>
</reference>
<name>A0A7W0DLX2_9ACTN</name>
<evidence type="ECO:0000313" key="2">
    <source>
        <dbReference type="EMBL" id="MBA2947497.1"/>
    </source>
</evidence>
<comment type="caution">
    <text evidence="2">The sequence shown here is derived from an EMBL/GenBank/DDBJ whole genome shotgun (WGS) entry which is preliminary data.</text>
</comment>
<dbReference type="RefSeq" id="WP_181658457.1">
    <property type="nucleotide sequence ID" value="NZ_JACEHE010000009.1"/>
</dbReference>
<organism evidence="2 3">
    <name type="scientific">Streptomyces himalayensis subsp. himalayensis</name>
    <dbReference type="NCBI Taxonomy" id="2756131"/>
    <lineage>
        <taxon>Bacteria</taxon>
        <taxon>Bacillati</taxon>
        <taxon>Actinomycetota</taxon>
        <taxon>Actinomycetes</taxon>
        <taxon>Kitasatosporales</taxon>
        <taxon>Streptomycetaceae</taxon>
        <taxon>Streptomyces</taxon>
        <taxon>Streptomyces himalayensis</taxon>
    </lineage>
</organism>
<protein>
    <submittedName>
        <fullName evidence="2">Uncharacterized protein</fullName>
    </submittedName>
</protein>